<protein>
    <submittedName>
        <fullName evidence="1">Uncharacterized protein</fullName>
    </submittedName>
</protein>
<sequence>MLLQKLMLSKKRFWRKSCPAMLMLSTCRGLASMVTLTGRPSRRSCL</sequence>
<dbReference type="EMBL" id="GGEC01003855">
    <property type="protein sequence ID" value="MBW84338.1"/>
    <property type="molecule type" value="Transcribed_RNA"/>
</dbReference>
<evidence type="ECO:0000313" key="1">
    <source>
        <dbReference type="EMBL" id="MBW84338.1"/>
    </source>
</evidence>
<proteinExistence type="predicted"/>
<name>A0A2P2IT11_RHIMU</name>
<organism evidence="1">
    <name type="scientific">Rhizophora mucronata</name>
    <name type="common">Asiatic mangrove</name>
    <dbReference type="NCBI Taxonomy" id="61149"/>
    <lineage>
        <taxon>Eukaryota</taxon>
        <taxon>Viridiplantae</taxon>
        <taxon>Streptophyta</taxon>
        <taxon>Embryophyta</taxon>
        <taxon>Tracheophyta</taxon>
        <taxon>Spermatophyta</taxon>
        <taxon>Magnoliopsida</taxon>
        <taxon>eudicotyledons</taxon>
        <taxon>Gunneridae</taxon>
        <taxon>Pentapetalae</taxon>
        <taxon>rosids</taxon>
        <taxon>fabids</taxon>
        <taxon>Malpighiales</taxon>
        <taxon>Rhizophoraceae</taxon>
        <taxon>Rhizophora</taxon>
    </lineage>
</organism>
<accession>A0A2P2IT11</accession>
<dbReference type="AlphaFoldDB" id="A0A2P2IT11"/>
<reference evidence="1" key="1">
    <citation type="submission" date="2018-02" db="EMBL/GenBank/DDBJ databases">
        <title>Rhizophora mucronata_Transcriptome.</title>
        <authorList>
            <person name="Meera S.P."/>
            <person name="Sreeshan A."/>
            <person name="Augustine A."/>
        </authorList>
    </citation>
    <scope>NUCLEOTIDE SEQUENCE</scope>
    <source>
        <tissue evidence="1">Leaf</tissue>
    </source>
</reference>